<feature type="domain" description="Phospholipase D N-terminal" evidence="2">
    <location>
        <begin position="74"/>
        <end position="161"/>
    </location>
</feature>
<dbReference type="InterPro" id="IPR032093">
    <property type="entry name" value="PhoD_N"/>
</dbReference>
<evidence type="ECO:0000259" key="2">
    <source>
        <dbReference type="Pfam" id="PF16655"/>
    </source>
</evidence>
<proteinExistence type="predicted"/>
<dbReference type="InterPro" id="IPR038607">
    <property type="entry name" value="PhoD-like_sf"/>
</dbReference>
<feature type="domain" description="PhoD-like phosphatase metallophosphatase" evidence="1">
    <location>
        <begin position="178"/>
        <end position="522"/>
    </location>
</feature>
<evidence type="ECO:0000313" key="3">
    <source>
        <dbReference type="EMBL" id="RZT87733.1"/>
    </source>
</evidence>
<dbReference type="Gene3D" id="2.60.40.380">
    <property type="entry name" value="Purple acid phosphatase-like, N-terminal"/>
    <property type="match status" value="1"/>
</dbReference>
<dbReference type="Pfam" id="PF09423">
    <property type="entry name" value="PhoD"/>
    <property type="match status" value="1"/>
</dbReference>
<comment type="caution">
    <text evidence="3">The sequence shown here is derived from an EMBL/GenBank/DDBJ whole genome shotgun (WGS) entry which is preliminary data.</text>
</comment>
<reference evidence="3 4" key="1">
    <citation type="submission" date="2019-02" db="EMBL/GenBank/DDBJ databases">
        <title>Sequencing the genomes of 1000 actinobacteria strains.</title>
        <authorList>
            <person name="Klenk H.-P."/>
        </authorList>
    </citation>
    <scope>NUCLEOTIDE SEQUENCE [LARGE SCALE GENOMIC DNA]</scope>
    <source>
        <strain evidence="3 4">DSM 45779</strain>
    </source>
</reference>
<dbReference type="InterPro" id="IPR029052">
    <property type="entry name" value="Metallo-depent_PP-like"/>
</dbReference>
<name>A0A4Q7V4Q7_PSEST</name>
<dbReference type="InterPro" id="IPR006311">
    <property type="entry name" value="TAT_signal"/>
</dbReference>
<dbReference type="PANTHER" id="PTHR43606">
    <property type="entry name" value="PHOSPHATASE, PUTATIVE (AFU_ORTHOLOGUE AFUA_6G08710)-RELATED"/>
    <property type="match status" value="1"/>
</dbReference>
<protein>
    <submittedName>
        <fullName evidence="3">Alkaline phosphatase D</fullName>
    </submittedName>
</protein>
<sequence>MSRSVHRGVARFVRTGVARPGYKGGVRSPLTRRSLFRSAAVAGLAVPAVAATASPASASAGPALLRPDRPSLTHGVQSGDVLPGSGLVWTRADRPSRMVVEVADNPEFRRARRLRGPVLTPATDLTGRLRVPATSREVHYRVVAESLDGRGASEPVTGMFRSTPGPRDGARIQWSGDVVGQGWGINPDVGGMRIFSAMADRDPDLFLHSGDTVYADGPLTETVTLPDGRTWRNVVTPEKRKVAETLAEYRGQYAYNLLDENVRRFNAAVPQINQWDDHEVTNNWYPGEVLTDPKYTEKRVDVLAPRAFRAFHEWVPLDPRRAVDGRVYRRIPYGPHVEVFVLDMRHYRDANGPNTGPRGRILGERQARWLVDALSSSRATWKIVQSDMPIGILVPDGDTAWEAVANGEPSAPTGRESEIAGVLTALARKKVRGVVWVTADVHYTAAHHYSPDRAAFDGFDPFWEFVSGPLHAGAFGPSELDPTFGPEAVFTRGPSRQGASPLEGFQHFGELEVAPGGREMRVTLRGQQGEELWGTTLTP</sequence>
<dbReference type="Proteomes" id="UP000291591">
    <property type="component" value="Unassembled WGS sequence"/>
</dbReference>
<dbReference type="Pfam" id="PF16655">
    <property type="entry name" value="PhoD_N"/>
    <property type="match status" value="1"/>
</dbReference>
<organism evidence="3 4">
    <name type="scientific">Pseudonocardia sediminis</name>
    <dbReference type="NCBI Taxonomy" id="1397368"/>
    <lineage>
        <taxon>Bacteria</taxon>
        <taxon>Bacillati</taxon>
        <taxon>Actinomycetota</taxon>
        <taxon>Actinomycetes</taxon>
        <taxon>Pseudonocardiales</taxon>
        <taxon>Pseudonocardiaceae</taxon>
        <taxon>Pseudonocardia</taxon>
    </lineage>
</organism>
<dbReference type="SUPFAM" id="SSF56300">
    <property type="entry name" value="Metallo-dependent phosphatases"/>
    <property type="match status" value="1"/>
</dbReference>
<gene>
    <name evidence="3" type="ORF">EV383_4659</name>
</gene>
<evidence type="ECO:0000259" key="1">
    <source>
        <dbReference type="Pfam" id="PF09423"/>
    </source>
</evidence>
<dbReference type="Gene3D" id="3.60.21.70">
    <property type="entry name" value="PhoD-like phosphatase"/>
    <property type="match status" value="1"/>
</dbReference>
<dbReference type="PROSITE" id="PS51318">
    <property type="entry name" value="TAT"/>
    <property type="match status" value="1"/>
</dbReference>
<evidence type="ECO:0000313" key="4">
    <source>
        <dbReference type="Proteomes" id="UP000291591"/>
    </source>
</evidence>
<dbReference type="PANTHER" id="PTHR43606:SF1">
    <property type="entry name" value="PHOD-LIKE PHOSPHATASE METALLOPHOSPHATASE DOMAIN-CONTAINING PROTEIN"/>
    <property type="match status" value="1"/>
</dbReference>
<dbReference type="CDD" id="cd07389">
    <property type="entry name" value="MPP_PhoD"/>
    <property type="match status" value="1"/>
</dbReference>
<accession>A0A4Q7V4Q7</accession>
<dbReference type="EMBL" id="SHKL01000001">
    <property type="protein sequence ID" value="RZT87733.1"/>
    <property type="molecule type" value="Genomic_DNA"/>
</dbReference>
<dbReference type="InterPro" id="IPR052900">
    <property type="entry name" value="Phospholipid_Metab_Enz"/>
</dbReference>
<dbReference type="InterPro" id="IPR018946">
    <property type="entry name" value="PhoD-like_MPP"/>
</dbReference>
<dbReference type="AlphaFoldDB" id="A0A4Q7V4Q7"/>
<keyword evidence="4" id="KW-1185">Reference proteome</keyword>